<dbReference type="Gene3D" id="3.40.50.2300">
    <property type="match status" value="2"/>
</dbReference>
<evidence type="ECO:0000259" key="5">
    <source>
        <dbReference type="Pfam" id="PF13407"/>
    </source>
</evidence>
<keyword evidence="3 4" id="KW-0732">Signal</keyword>
<dbReference type="RefSeq" id="WP_187805423.1">
    <property type="nucleotide sequence ID" value="NZ_LZEU01000001.1"/>
</dbReference>
<comment type="subcellular location">
    <subcellularLocation>
        <location evidence="1">Cell envelope</location>
    </subcellularLocation>
</comment>
<reference evidence="6 7" key="1">
    <citation type="submission" date="2016-06" db="EMBL/GenBank/DDBJ databases">
        <authorList>
            <person name="Ramos C."/>
            <person name="Pintado A."/>
            <person name="Crespo-Gomez J.I."/>
        </authorList>
    </citation>
    <scope>NUCLEOTIDE SEQUENCE [LARGE SCALE GENOMIC DNA]</scope>
    <source>
        <strain evidence="6 7">AVO110</strain>
    </source>
</reference>
<organism evidence="6 7">
    <name type="scientific">Aquipseudomonas alcaligenes</name>
    <name type="common">Pseudomonas alcaligenes</name>
    <dbReference type="NCBI Taxonomy" id="43263"/>
    <lineage>
        <taxon>Bacteria</taxon>
        <taxon>Pseudomonadati</taxon>
        <taxon>Pseudomonadota</taxon>
        <taxon>Gammaproteobacteria</taxon>
        <taxon>Pseudomonadales</taxon>
        <taxon>Pseudomonadaceae</taxon>
        <taxon>Aquipseudomonas</taxon>
    </lineage>
</organism>
<comment type="similarity">
    <text evidence="2">Belongs to the bacterial solute-binding protein 2 family.</text>
</comment>
<dbReference type="CDD" id="cd06324">
    <property type="entry name" value="PBP1_ABC_sugar_binding-like"/>
    <property type="match status" value="1"/>
</dbReference>
<accession>A0ABR7RZW9</accession>
<name>A0ABR7RZW9_AQUAC</name>
<dbReference type="PANTHER" id="PTHR46847">
    <property type="entry name" value="D-ALLOSE-BINDING PERIPLASMIC PROTEIN-RELATED"/>
    <property type="match status" value="1"/>
</dbReference>
<evidence type="ECO:0000256" key="4">
    <source>
        <dbReference type="SAM" id="SignalP"/>
    </source>
</evidence>
<evidence type="ECO:0000313" key="7">
    <source>
        <dbReference type="Proteomes" id="UP000744555"/>
    </source>
</evidence>
<dbReference type="InterPro" id="IPR025997">
    <property type="entry name" value="SBP_2_dom"/>
</dbReference>
<sequence>MKSLLRFLSLCCLWLASLTAQATSVVFLNPGYSTERFWLDYSAYMQDAADDLGMQLEVLYGERDPHKILGNARAVLQRSNKPDFLIFTNEQYVAPEVLRLFANSGIKLFALHSTLTPEQQELAGGSREKYSNWIGSLVPNDEEAGYLMGQALIGLAPGGAGEMVAFSGVKQTPSATLREAGLRRALAEHPQMRLRQMLYGEWKEQRAYEQATALLPRYPAVSLVWAANDEMAFGVIHAAQEQGRNLQYAALNNSQRVLQARVDGRISVLASGHFILGGCALVMLHDYAAGLDFARYGGKDQTARLFRLLDERQAQRLLHFDRRANGLDFRRFSATQQPQMRQYGFSIDAMLR</sequence>
<evidence type="ECO:0000313" key="6">
    <source>
        <dbReference type="EMBL" id="MBC9250324.1"/>
    </source>
</evidence>
<protein>
    <submittedName>
        <fullName evidence="6">LacI family transcriptional regulator</fullName>
    </submittedName>
</protein>
<proteinExistence type="inferred from homology"/>
<dbReference type="InterPro" id="IPR028082">
    <property type="entry name" value="Peripla_BP_I"/>
</dbReference>
<evidence type="ECO:0000256" key="2">
    <source>
        <dbReference type="ARBA" id="ARBA00007639"/>
    </source>
</evidence>
<keyword evidence="7" id="KW-1185">Reference proteome</keyword>
<dbReference type="Proteomes" id="UP000744555">
    <property type="component" value="Unassembled WGS sequence"/>
</dbReference>
<evidence type="ECO:0000256" key="3">
    <source>
        <dbReference type="ARBA" id="ARBA00022729"/>
    </source>
</evidence>
<dbReference type="EMBL" id="LZEU01000001">
    <property type="protein sequence ID" value="MBC9250324.1"/>
    <property type="molecule type" value="Genomic_DNA"/>
</dbReference>
<feature type="chain" id="PRO_5046619040" evidence="4">
    <location>
        <begin position="23"/>
        <end position="352"/>
    </location>
</feature>
<gene>
    <name evidence="6" type="ORF">A9179_08580</name>
</gene>
<feature type="domain" description="Periplasmic binding protein" evidence="5">
    <location>
        <begin position="25"/>
        <end position="290"/>
    </location>
</feature>
<dbReference type="Pfam" id="PF13407">
    <property type="entry name" value="Peripla_BP_4"/>
    <property type="match status" value="1"/>
</dbReference>
<dbReference type="PANTHER" id="PTHR46847:SF2">
    <property type="entry name" value="ABC TRANSPORTER SUGAR-BINDING PROTEIN"/>
    <property type="match status" value="1"/>
</dbReference>
<dbReference type="SUPFAM" id="SSF53822">
    <property type="entry name" value="Periplasmic binding protein-like I"/>
    <property type="match status" value="1"/>
</dbReference>
<feature type="signal peptide" evidence="4">
    <location>
        <begin position="1"/>
        <end position="22"/>
    </location>
</feature>
<evidence type="ECO:0000256" key="1">
    <source>
        <dbReference type="ARBA" id="ARBA00004196"/>
    </source>
</evidence>
<comment type="caution">
    <text evidence="6">The sequence shown here is derived from an EMBL/GenBank/DDBJ whole genome shotgun (WGS) entry which is preliminary data.</text>
</comment>